<feature type="compositionally biased region" description="Pro residues" evidence="1">
    <location>
        <begin position="154"/>
        <end position="165"/>
    </location>
</feature>
<feature type="region of interest" description="Disordered" evidence="1">
    <location>
        <begin position="139"/>
        <end position="165"/>
    </location>
</feature>
<protein>
    <submittedName>
        <fullName evidence="3">Unannotated protein</fullName>
    </submittedName>
</protein>
<dbReference type="EMBL" id="CAESAO010000058">
    <property type="protein sequence ID" value="CAB4343281.1"/>
    <property type="molecule type" value="Genomic_DNA"/>
</dbReference>
<organism evidence="3">
    <name type="scientific">freshwater metagenome</name>
    <dbReference type="NCBI Taxonomy" id="449393"/>
    <lineage>
        <taxon>unclassified sequences</taxon>
        <taxon>metagenomes</taxon>
        <taxon>ecological metagenomes</taxon>
    </lineage>
</organism>
<evidence type="ECO:0000313" key="2">
    <source>
        <dbReference type="EMBL" id="CAB4343281.1"/>
    </source>
</evidence>
<gene>
    <name evidence="2" type="ORF">UFOPK3522_00813</name>
    <name evidence="3" type="ORF">UFOPK4175_00661</name>
</gene>
<proteinExistence type="predicted"/>
<evidence type="ECO:0000313" key="3">
    <source>
        <dbReference type="EMBL" id="CAB5034279.1"/>
    </source>
</evidence>
<sequence length="165" mass="17844">MNIFDRVRKNGTHAAADDHLGPGSPAYTEVHQRRDELAAVVAEMTWDLGGLTYEMAIRDHFRIDVLVRRASELQEVDAQLGEVERLLAADYEGISGGCRACGAPHSRGAVYCWQCGLQLLQESQSAVVTGVTAPTAEIPAPAQTVPAPETQIQPPAPPRQPLPPR</sequence>
<reference evidence="3" key="1">
    <citation type="submission" date="2020-05" db="EMBL/GenBank/DDBJ databases">
        <authorList>
            <person name="Chiriac C."/>
            <person name="Salcher M."/>
            <person name="Ghai R."/>
            <person name="Kavagutti S V."/>
        </authorList>
    </citation>
    <scope>NUCLEOTIDE SEQUENCE</scope>
</reference>
<name>A0A6J7RZU3_9ZZZZ</name>
<dbReference type="AlphaFoldDB" id="A0A6J7RZU3"/>
<evidence type="ECO:0000256" key="1">
    <source>
        <dbReference type="SAM" id="MobiDB-lite"/>
    </source>
</evidence>
<dbReference type="EMBL" id="CAFBPX010000099">
    <property type="protein sequence ID" value="CAB5034279.1"/>
    <property type="molecule type" value="Genomic_DNA"/>
</dbReference>
<accession>A0A6J7RZU3</accession>